<name>A0A7X6BFI4_9SPHN</name>
<accession>A0A7X6BFI4</accession>
<protein>
    <recommendedName>
        <fullName evidence="1">Bbp19-like phage domain-containing protein</fullName>
    </recommendedName>
</protein>
<dbReference type="RefSeq" id="WP_167713110.1">
    <property type="nucleotide sequence ID" value="NZ_BAAADY010000034.1"/>
</dbReference>
<comment type="caution">
    <text evidence="2">The sequence shown here is derived from an EMBL/GenBank/DDBJ whole genome shotgun (WGS) entry which is preliminary data.</text>
</comment>
<evidence type="ECO:0000313" key="2">
    <source>
        <dbReference type="EMBL" id="NJB99872.1"/>
    </source>
</evidence>
<evidence type="ECO:0000259" key="1">
    <source>
        <dbReference type="Pfam" id="PF25181"/>
    </source>
</evidence>
<feature type="domain" description="Bbp19-like phage" evidence="1">
    <location>
        <begin position="35"/>
        <end position="103"/>
    </location>
</feature>
<dbReference type="InterPro" id="IPR057447">
    <property type="entry name" value="Bbp19-like_phage"/>
</dbReference>
<proteinExistence type="predicted"/>
<sequence length="112" mass="12719">MSSQPDGLSLGQRAAAFRRSIRERLAALTSRHSRYRRLFREEDGTLTPDAAAFFAEIAKRGRVHDSSFHTDPREHARREGARELALYLMSGLELDGAKLAALTRQLREHEDD</sequence>
<organism evidence="2 3">
    <name type="scientific">Sphingomonas trueperi</name>
    <dbReference type="NCBI Taxonomy" id="53317"/>
    <lineage>
        <taxon>Bacteria</taxon>
        <taxon>Pseudomonadati</taxon>
        <taxon>Pseudomonadota</taxon>
        <taxon>Alphaproteobacteria</taxon>
        <taxon>Sphingomonadales</taxon>
        <taxon>Sphingomonadaceae</taxon>
        <taxon>Sphingomonas</taxon>
    </lineage>
</organism>
<keyword evidence="3" id="KW-1185">Reference proteome</keyword>
<evidence type="ECO:0000313" key="3">
    <source>
        <dbReference type="Proteomes" id="UP000531251"/>
    </source>
</evidence>
<gene>
    <name evidence="2" type="ORF">GGR89_004218</name>
</gene>
<reference evidence="2 3" key="1">
    <citation type="submission" date="2020-03" db="EMBL/GenBank/DDBJ databases">
        <title>Genomic Encyclopedia of Type Strains, Phase IV (KMG-IV): sequencing the most valuable type-strain genomes for metagenomic binning, comparative biology and taxonomic classification.</title>
        <authorList>
            <person name="Goeker M."/>
        </authorList>
    </citation>
    <scope>NUCLEOTIDE SEQUENCE [LARGE SCALE GENOMIC DNA]</scope>
    <source>
        <strain evidence="2 3">DSM 7225</strain>
    </source>
</reference>
<dbReference type="Proteomes" id="UP000531251">
    <property type="component" value="Unassembled WGS sequence"/>
</dbReference>
<dbReference type="Pfam" id="PF25181">
    <property type="entry name" value="Phage_Bbp19"/>
    <property type="match status" value="1"/>
</dbReference>
<dbReference type="EMBL" id="JAATJB010000023">
    <property type="protein sequence ID" value="NJB99872.1"/>
    <property type="molecule type" value="Genomic_DNA"/>
</dbReference>
<dbReference type="AlphaFoldDB" id="A0A7X6BFI4"/>